<feature type="transmembrane region" description="Helical" evidence="1">
    <location>
        <begin position="1462"/>
        <end position="1483"/>
    </location>
</feature>
<evidence type="ECO:0000256" key="1">
    <source>
        <dbReference type="SAM" id="Phobius"/>
    </source>
</evidence>
<sequence length="1743" mass="191165">LCQRPLVAGYNVTGHEAFLIDLVNGHLATTTTAASTLNVLAPSATVQASYAAPVSFTAVFPTYARRAIMTELTSIAYAVPQLRTLSASWSMRMNVQHCYVDFGQFFEVAHSRQRQARCKKWHATNAAVYMEATLRNVVWADFVEIWGGDNGPFTKSIQQPLLESARGAAFLGSLASARHSTSIEDEIHYWHRVGMRHFQLQWQNLWQPGISETIFVQNALGMQQVVTLKNVPRTNGPWTSLNFFWMPLNDIWTGYDANRSMVRDTSTYFGANVSASMPAINLEVLNGNIDISGGFAGPAFLVRSSIGPFLSIDCLYQGVPPALAQLYMTYQSSLFEQLLNNASAMALFSASASIQLSPVPPTWTSASVFYGGNPMCTAQPPTSFVQQSFDFFDDCSTPVALEIPLYPTSALLARTVMPPEFTAAGVCALTTTRAECLKGLASTSQLLDHLATPHQVAALMANVTIVIHAMNLSLMQFATTADGSWTLLQQPLLDKSHFSFFGWLLLLDWVVGAREVVSFQGDAGTVTLISNAYSPQLYQTGAQPLETATKIVLYLVVLTSVVLAVVGVVVLLLAGHVRLRFVGRNLFYFNRIVGGVWIGRPLLFLRGCTAVLLLSSTNITLRTAHGYVRLVQTPRPWFASVVTCGETTWLTYVVSEVLLLATHGGPRWLDAMASGISWLALLWIEAIMPVQVTTSFGRSCFGQDMDYAVACTSGTIAIGSFERVGLILGVQILVVLSSSLVLGYLASVRKPARASIQASLLLSSIAHAYVQSIESSPDDCTIDLVACLLSGLLPLRFRGISYTLDMKLWVLLQDNASSASLLKTLPRPALDFRSHRPRRASTLSQILNAPLVRSSGNKAMWLRHLRMVIGVCYIGASITSSLSYLKVSRVNLANDLFWASFNVTGHHAFFANWLNEQLVLGKTSMPHLLLDEPSLVSTHSFAAPTAVVKSSASYGAYLQHEPLSELAAVIQGLRQTDGCNAPWIFVPYCYLDFDQRWQVANSAKRQIRCADMAHNGAVYLESVLRNIDLGAFNACWGNAFQMGIADELLASNAGTAWLHATVSATQVAIASEVALWRQHGIRHYKVQWQNYKLLGVFNRYSIANAYGVKYPMTLTAQNGTSRIESQTSFKMYWAFANDLHALTSNTTTMGGRSLLRSSTRFAFANTSLESIYMQNGTLPSPLPASLRLVQSLLGPFGAIDMIYVAVPTALRDLVASLIELSRLPLAHNLTAQAMYMNITPLDDSFPVPGRWLAQDLVSYGGSPLCESLAYGYAVSVGLMGLPSFQGSCVFASGSMTKFQPTRQQYIVSALLARLHESPFEDDFSNVCAHEPTFPTKCQHYLRQTLWYIRSVMLPLPSATLLSMQSATAEATERNISLMIYTHTEATAPLSIQTLHLLDKTESDFHFFAWLFLYDWVLGSREVISFVGDLGQMTLLSDHRPPLAQETQAWQVTANTAQYLRAGVTYVTCVMLAVAILLTIYILLSRGHCEGFNMLELGRVGGVVWVGRPLLVLRSMTAVCVLSSATLELQHSGYMTSFATLQDPWYKTLLAANEVTWLVSILNDVCLVWTRELSAYYVVLNVLVVVLVVAVLTALAPVRATANIDLQCVVAHVDWHVLCDAGGITIGDVSRLQVLIGIVFLCNVLCFYAVKLSVNTAPSHVTSLFLSSGAKYLYRHDGRVFNGAYYLDRASAALVGLLSVRIGSRMYSLDIKSWRTFVLDVPQSEVPSTHGMAAAFNAAYPLLD</sequence>
<keyword evidence="1" id="KW-1133">Transmembrane helix</keyword>
<feature type="transmembrane region" description="Helical" evidence="1">
    <location>
        <begin position="724"/>
        <end position="746"/>
    </location>
</feature>
<organism evidence="2 3">
    <name type="scientific">Saprolegnia parasitica (strain CBS 223.65)</name>
    <dbReference type="NCBI Taxonomy" id="695850"/>
    <lineage>
        <taxon>Eukaryota</taxon>
        <taxon>Sar</taxon>
        <taxon>Stramenopiles</taxon>
        <taxon>Oomycota</taxon>
        <taxon>Saprolegniomycetes</taxon>
        <taxon>Saprolegniales</taxon>
        <taxon>Saprolegniaceae</taxon>
        <taxon>Saprolegnia</taxon>
    </lineage>
</organism>
<keyword evidence="3" id="KW-1185">Reference proteome</keyword>
<evidence type="ECO:0000313" key="3">
    <source>
        <dbReference type="Proteomes" id="UP000030745"/>
    </source>
</evidence>
<dbReference type="VEuPathDB" id="FungiDB:SPRG_06492"/>
<dbReference type="OrthoDB" id="78145at2759"/>
<evidence type="ECO:0000313" key="2">
    <source>
        <dbReference type="EMBL" id="KDO28637.1"/>
    </source>
</evidence>
<keyword evidence="1" id="KW-0472">Membrane</keyword>
<accession>A0A067CPB1</accession>
<gene>
    <name evidence="2" type="ORF">SPRG_06492</name>
</gene>
<dbReference type="Proteomes" id="UP000030745">
    <property type="component" value="Unassembled WGS sequence"/>
</dbReference>
<reference evidence="2 3" key="1">
    <citation type="journal article" date="2013" name="PLoS Genet.">
        <title>Distinctive expansion of potential virulence genes in the genome of the oomycete fish pathogen Saprolegnia parasitica.</title>
        <authorList>
            <person name="Jiang R.H."/>
            <person name="de Bruijn I."/>
            <person name="Haas B.J."/>
            <person name="Belmonte R."/>
            <person name="Lobach L."/>
            <person name="Christie J."/>
            <person name="van den Ackerveken G."/>
            <person name="Bottin A."/>
            <person name="Bulone V."/>
            <person name="Diaz-Moreno S.M."/>
            <person name="Dumas B."/>
            <person name="Fan L."/>
            <person name="Gaulin E."/>
            <person name="Govers F."/>
            <person name="Grenville-Briggs L.J."/>
            <person name="Horner N.R."/>
            <person name="Levin J.Z."/>
            <person name="Mammella M."/>
            <person name="Meijer H.J."/>
            <person name="Morris P."/>
            <person name="Nusbaum C."/>
            <person name="Oome S."/>
            <person name="Phillips A.J."/>
            <person name="van Rooyen D."/>
            <person name="Rzeszutek E."/>
            <person name="Saraiva M."/>
            <person name="Secombes C.J."/>
            <person name="Seidl M.F."/>
            <person name="Snel B."/>
            <person name="Stassen J.H."/>
            <person name="Sykes S."/>
            <person name="Tripathy S."/>
            <person name="van den Berg H."/>
            <person name="Vega-Arreguin J.C."/>
            <person name="Wawra S."/>
            <person name="Young S.K."/>
            <person name="Zeng Q."/>
            <person name="Dieguez-Uribeondo J."/>
            <person name="Russ C."/>
            <person name="Tyler B.M."/>
            <person name="van West P."/>
        </authorList>
    </citation>
    <scope>NUCLEOTIDE SEQUENCE [LARGE SCALE GENOMIC DNA]</scope>
    <source>
        <strain evidence="2 3">CBS 223.65</strain>
    </source>
</reference>
<dbReference type="OMA" id="CFYAVKL"/>
<name>A0A067CPB1_SAPPC</name>
<keyword evidence="1" id="KW-0812">Transmembrane</keyword>
<feature type="non-terminal residue" evidence="2">
    <location>
        <position position="1"/>
    </location>
</feature>
<dbReference type="EMBL" id="KK583210">
    <property type="protein sequence ID" value="KDO28637.1"/>
    <property type="molecule type" value="Genomic_DNA"/>
</dbReference>
<dbReference type="GeneID" id="24128840"/>
<feature type="transmembrane region" description="Helical" evidence="1">
    <location>
        <begin position="1631"/>
        <end position="1649"/>
    </location>
</feature>
<feature type="transmembrane region" description="Helical" evidence="1">
    <location>
        <begin position="551"/>
        <end position="574"/>
    </location>
</feature>
<dbReference type="KEGG" id="spar:SPRG_06492"/>
<protein>
    <submittedName>
        <fullName evidence="2">Uncharacterized protein</fullName>
    </submittedName>
</protein>
<feature type="transmembrane region" description="Helical" evidence="1">
    <location>
        <begin position="1574"/>
        <end position="1595"/>
    </location>
</feature>
<dbReference type="RefSeq" id="XP_012200699.1">
    <property type="nucleotide sequence ID" value="XM_012345309.1"/>
</dbReference>
<proteinExistence type="predicted"/>